<gene>
    <name evidence="1" type="ORF">MUCCIDRAFT_114319</name>
</gene>
<dbReference type="OrthoDB" id="2287236at2759"/>
<organism evidence="1 2">
    <name type="scientific">Mucor lusitanicus CBS 277.49</name>
    <dbReference type="NCBI Taxonomy" id="747725"/>
    <lineage>
        <taxon>Eukaryota</taxon>
        <taxon>Fungi</taxon>
        <taxon>Fungi incertae sedis</taxon>
        <taxon>Mucoromycota</taxon>
        <taxon>Mucoromycotina</taxon>
        <taxon>Mucoromycetes</taxon>
        <taxon>Mucorales</taxon>
        <taxon>Mucorineae</taxon>
        <taxon>Mucoraceae</taxon>
        <taxon>Mucor</taxon>
    </lineage>
</organism>
<dbReference type="Proteomes" id="UP000077051">
    <property type="component" value="Unassembled WGS sequence"/>
</dbReference>
<dbReference type="AlphaFoldDB" id="A0A168HSS6"/>
<proteinExistence type="predicted"/>
<dbReference type="EMBL" id="AMYB01000008">
    <property type="protein sequence ID" value="OAC99141.1"/>
    <property type="molecule type" value="Genomic_DNA"/>
</dbReference>
<evidence type="ECO:0008006" key="3">
    <source>
        <dbReference type="Google" id="ProtNLM"/>
    </source>
</evidence>
<dbReference type="VEuPathDB" id="FungiDB:MUCCIDRAFT_114319"/>
<name>A0A168HSS6_MUCCL</name>
<accession>A0A168HSS6</accession>
<reference evidence="1 2" key="1">
    <citation type="submission" date="2015-06" db="EMBL/GenBank/DDBJ databases">
        <title>Expansion of signal transduction pathways in fungi by whole-genome duplication.</title>
        <authorList>
            <consortium name="DOE Joint Genome Institute"/>
            <person name="Corrochano L.M."/>
            <person name="Kuo A."/>
            <person name="Marcet-Houben M."/>
            <person name="Polaino S."/>
            <person name="Salamov A."/>
            <person name="Villalobos J.M."/>
            <person name="Alvarez M.I."/>
            <person name="Avalos J."/>
            <person name="Benito E.P."/>
            <person name="Benoit I."/>
            <person name="Burger G."/>
            <person name="Camino L.P."/>
            <person name="Canovas D."/>
            <person name="Cerda-Olmedo E."/>
            <person name="Cheng J.-F."/>
            <person name="Dominguez A."/>
            <person name="Elias M."/>
            <person name="Eslava A.P."/>
            <person name="Glaser F."/>
            <person name="Grimwood J."/>
            <person name="Gutierrez G."/>
            <person name="Heitman J."/>
            <person name="Henrissat B."/>
            <person name="Iturriaga E.A."/>
            <person name="Lang B.F."/>
            <person name="Lavin J.L."/>
            <person name="Lee S."/>
            <person name="Li W."/>
            <person name="Lindquist E."/>
            <person name="Lopez-Garcia S."/>
            <person name="Luque E.M."/>
            <person name="Marcos A.T."/>
            <person name="Martin J."/>
            <person name="Mccluskey K."/>
            <person name="Medina H.R."/>
            <person name="Miralles-Duran A."/>
            <person name="Miyazaki A."/>
            <person name="Munoz-Torres E."/>
            <person name="Oguiza J.A."/>
            <person name="Ohm R."/>
            <person name="Olmedo M."/>
            <person name="Orejas M."/>
            <person name="Ortiz-Castellanos L."/>
            <person name="Pisabarro A.G."/>
            <person name="Rodriguez-Romero J."/>
            <person name="Ruiz-Herrera J."/>
            <person name="Ruiz-Vazquez R."/>
            <person name="Sanz C."/>
            <person name="Schackwitz W."/>
            <person name="Schmutz J."/>
            <person name="Shahriari M."/>
            <person name="Shelest E."/>
            <person name="Silva-Franco F."/>
            <person name="Soanes D."/>
            <person name="Syed K."/>
            <person name="Tagua V.G."/>
            <person name="Talbot N.J."/>
            <person name="Thon M."/>
            <person name="De Vries R.P."/>
            <person name="Wiebenga A."/>
            <person name="Yadav J.S."/>
            <person name="Braun E.L."/>
            <person name="Baker S."/>
            <person name="Garre V."/>
            <person name="Horwitz B."/>
            <person name="Torres-Martinez S."/>
            <person name="Idnurm A."/>
            <person name="Herrera-Estrella A."/>
            <person name="Gabaldon T."/>
            <person name="Grigoriev I.V."/>
        </authorList>
    </citation>
    <scope>NUCLEOTIDE SEQUENCE [LARGE SCALE GENOMIC DNA]</scope>
    <source>
        <strain evidence="1 2">CBS 277.49</strain>
    </source>
</reference>
<keyword evidence="2" id="KW-1185">Reference proteome</keyword>
<sequence length="184" mass="20909">MSRIGTLVGISKSTVQSVIQRINERKTLLIEHSTGAGKKLDERDERCLERIVERDLIINEVAERNVKKQKINHDENQEAEEIDFKQKWIEFLADAENNKNFHRYSPEKNGLKSSNGGDTWVDVEGYIRSLATASDIDEFEQKIEGKALVQDQEKACKCIKTICEVMCGQGIQEKTLNNSLRGGL</sequence>
<evidence type="ECO:0000313" key="1">
    <source>
        <dbReference type="EMBL" id="OAC99141.1"/>
    </source>
</evidence>
<evidence type="ECO:0000313" key="2">
    <source>
        <dbReference type="Proteomes" id="UP000077051"/>
    </source>
</evidence>
<protein>
    <recommendedName>
        <fullName evidence="3">Homeodomain-like DNA binding domain-containing transcription factor</fullName>
    </recommendedName>
</protein>
<comment type="caution">
    <text evidence="1">The sequence shown here is derived from an EMBL/GenBank/DDBJ whole genome shotgun (WGS) entry which is preliminary data.</text>
</comment>